<evidence type="ECO:0000313" key="2">
    <source>
        <dbReference type="EMBL" id="PZM94571.1"/>
    </source>
</evidence>
<dbReference type="STRING" id="1111738.GCA_000427905_00148"/>
<reference evidence="1 3" key="3">
    <citation type="journal article" date="2021" name="BMC Genomics">
        <title>Genome-resolved metagenome and metatranscriptome analyses of thermophilic composting reveal key bacterial players and their metabolic interactions.</title>
        <authorList>
            <person name="Braga L.P.P."/>
            <person name="Pereira R.V."/>
            <person name="Martins L.F."/>
            <person name="Moura L.M.S."/>
            <person name="Sanchez F.B."/>
            <person name="Patane J.S.L."/>
            <person name="da Silva A.M."/>
            <person name="Setubal J.C."/>
        </authorList>
    </citation>
    <scope>NUCLEOTIDE SEQUENCE [LARGE SCALE GENOMIC DNA]</scope>
    <source>
        <strain evidence="1">ZC4RG45</strain>
    </source>
</reference>
<protein>
    <submittedName>
        <fullName evidence="2">Uncharacterized protein</fullName>
    </submittedName>
</protein>
<proteinExistence type="predicted"/>
<dbReference type="Proteomes" id="UP000249324">
    <property type="component" value="Unassembled WGS sequence"/>
</dbReference>
<dbReference type="EMBL" id="QGUI02000101">
    <property type="protein sequence ID" value="MFO7192470.1"/>
    <property type="molecule type" value="Genomic_DNA"/>
</dbReference>
<sequence>MDELLARIRLFRKTREKFERIIREEIDQPREMQALEVVAEAEDALRTAEVREEDARQRKDRRG</sequence>
<dbReference type="AlphaFoldDB" id="A0A2W4J832"/>
<organism evidence="2">
    <name type="scientific">Thermocrispum agreste</name>
    <dbReference type="NCBI Taxonomy" id="37925"/>
    <lineage>
        <taxon>Bacteria</taxon>
        <taxon>Bacillati</taxon>
        <taxon>Actinomycetota</taxon>
        <taxon>Actinomycetes</taxon>
        <taxon>Pseudonocardiales</taxon>
        <taxon>Pseudonocardiaceae</taxon>
        <taxon>Thermocrispum</taxon>
    </lineage>
</organism>
<gene>
    <name evidence="1" type="ORF">DIU77_009545</name>
    <name evidence="2" type="ORF">DIU77_13960</name>
</gene>
<accession>A0A2W4J832</accession>
<name>A0A2W4J832_9PSEU</name>
<comment type="caution">
    <text evidence="2">The sequence shown here is derived from an EMBL/GenBank/DDBJ whole genome shotgun (WGS) entry which is preliminary data.</text>
</comment>
<evidence type="ECO:0000313" key="1">
    <source>
        <dbReference type="EMBL" id="MFO7192470.1"/>
    </source>
</evidence>
<reference evidence="1" key="2">
    <citation type="submission" date="2018-05" db="EMBL/GenBank/DDBJ databases">
        <authorList>
            <person name="Moura L."/>
            <person name="Setubal J.C."/>
        </authorList>
    </citation>
    <scope>NUCLEOTIDE SEQUENCE</scope>
    <source>
        <strain evidence="1">ZC4RG45</strain>
    </source>
</reference>
<reference evidence="1" key="4">
    <citation type="submission" date="2023-08" db="EMBL/GenBank/DDBJ databases">
        <authorList>
            <person name="Guima S.E.S."/>
            <person name="Martins L.F."/>
            <person name="Silva A.M."/>
            <person name="Setubal J.C."/>
        </authorList>
    </citation>
    <scope>NUCLEOTIDE SEQUENCE</scope>
    <source>
        <strain evidence="1">ZC4RG45</strain>
    </source>
</reference>
<reference evidence="2" key="1">
    <citation type="submission" date="2018-05" db="EMBL/GenBank/DDBJ databases">
        <authorList>
            <person name="Lanie J.A."/>
            <person name="Ng W.-L."/>
            <person name="Kazmierczak K.M."/>
            <person name="Andrzejewski T.M."/>
            <person name="Davidsen T.M."/>
            <person name="Wayne K.J."/>
            <person name="Tettelin H."/>
            <person name="Glass J.I."/>
            <person name="Rusch D."/>
            <person name="Podicherti R."/>
            <person name="Tsui H.-C.T."/>
            <person name="Winkler M.E."/>
        </authorList>
    </citation>
    <scope>NUCLEOTIDE SEQUENCE</scope>
    <source>
        <strain evidence="2">ZC4RG45</strain>
    </source>
</reference>
<evidence type="ECO:0000313" key="3">
    <source>
        <dbReference type="Proteomes" id="UP000249324"/>
    </source>
</evidence>
<dbReference type="EMBL" id="QGUI01000574">
    <property type="protein sequence ID" value="PZM94571.1"/>
    <property type="molecule type" value="Genomic_DNA"/>
</dbReference>